<comment type="caution">
    <text evidence="3">The sequence shown here is derived from an EMBL/GenBank/DDBJ whole genome shotgun (WGS) entry which is preliminary data.</text>
</comment>
<feature type="transmembrane region" description="Helical" evidence="2">
    <location>
        <begin position="189"/>
        <end position="207"/>
    </location>
</feature>
<name>A0ABQ8YEK8_9EUKA</name>
<protein>
    <submittedName>
        <fullName evidence="3">Transmembrane protein</fullName>
    </submittedName>
</protein>
<gene>
    <name evidence="3" type="ORF">M0813_02870</name>
</gene>
<dbReference type="Proteomes" id="UP001150062">
    <property type="component" value="Unassembled WGS sequence"/>
</dbReference>
<feature type="transmembrane region" description="Helical" evidence="2">
    <location>
        <begin position="145"/>
        <end position="168"/>
    </location>
</feature>
<keyword evidence="2" id="KW-0472">Membrane</keyword>
<feature type="transmembrane region" description="Helical" evidence="2">
    <location>
        <begin position="121"/>
        <end position="139"/>
    </location>
</feature>
<feature type="compositionally biased region" description="Basic residues" evidence="1">
    <location>
        <begin position="1"/>
        <end position="13"/>
    </location>
</feature>
<dbReference type="InterPro" id="IPR005344">
    <property type="entry name" value="TMEM33/Pom33"/>
</dbReference>
<evidence type="ECO:0000256" key="2">
    <source>
        <dbReference type="SAM" id="Phobius"/>
    </source>
</evidence>
<sequence>MNKSKISKKKLKSKVANSKNNKEKEKEKEKKKEKVENKKNTFDKIDPKSTSFLSLVLSLRPIQLISNLLIFYFFFGSLVPNKYSRINYKKTLVCSIIGFLFAIYYEYGIPGINSKKNKKNIFLFYGGHYIIIIAMLLPHRPLLNFSLSLVIMAFRETMYILKLFFLSLPKRISDLFRIIFNKYEAQEERILIILAINELIVVPTLLFKVASLNILKMFSFIFYCYFLILRYLDSYHTKRVLRKFNNFMLTFGFPSFIVSIYKTIKGGLSRVTHDLKHQFENGF</sequence>
<proteinExistence type="predicted"/>
<accession>A0ABQ8YEK8</accession>
<feature type="transmembrane region" description="Helical" evidence="2">
    <location>
        <begin position="87"/>
        <end position="109"/>
    </location>
</feature>
<feature type="transmembrane region" description="Helical" evidence="2">
    <location>
        <begin position="52"/>
        <end position="75"/>
    </location>
</feature>
<dbReference type="EMBL" id="JAOAOG010000173">
    <property type="protein sequence ID" value="KAJ6243011.1"/>
    <property type="molecule type" value="Genomic_DNA"/>
</dbReference>
<keyword evidence="2 3" id="KW-0812">Transmembrane</keyword>
<organism evidence="3 4">
    <name type="scientific">Anaeramoeba flamelloides</name>
    <dbReference type="NCBI Taxonomy" id="1746091"/>
    <lineage>
        <taxon>Eukaryota</taxon>
        <taxon>Metamonada</taxon>
        <taxon>Anaeramoebidae</taxon>
        <taxon>Anaeramoeba</taxon>
    </lineage>
</organism>
<reference evidence="3" key="1">
    <citation type="submission" date="2022-08" db="EMBL/GenBank/DDBJ databases">
        <title>Novel sulfate-reducing endosymbionts in the free-living metamonad Anaeramoeba.</title>
        <authorList>
            <person name="Jerlstrom-Hultqvist J."/>
            <person name="Cepicka I."/>
            <person name="Gallot-Lavallee L."/>
            <person name="Salas-Leiva D."/>
            <person name="Curtis B.A."/>
            <person name="Zahonova K."/>
            <person name="Pipaliya S."/>
            <person name="Dacks J."/>
            <person name="Roger A.J."/>
        </authorList>
    </citation>
    <scope>NUCLEOTIDE SEQUENCE</scope>
    <source>
        <strain evidence="3">Schooner1</strain>
    </source>
</reference>
<feature type="transmembrane region" description="Helical" evidence="2">
    <location>
        <begin position="213"/>
        <end position="232"/>
    </location>
</feature>
<feature type="compositionally biased region" description="Basic and acidic residues" evidence="1">
    <location>
        <begin position="20"/>
        <end position="40"/>
    </location>
</feature>
<dbReference type="Pfam" id="PF03661">
    <property type="entry name" value="TMEM33_Pom33"/>
    <property type="match status" value="1"/>
</dbReference>
<feature type="transmembrane region" description="Helical" evidence="2">
    <location>
        <begin position="244"/>
        <end position="264"/>
    </location>
</feature>
<feature type="region of interest" description="Disordered" evidence="1">
    <location>
        <begin position="1"/>
        <end position="40"/>
    </location>
</feature>
<keyword evidence="2" id="KW-1133">Transmembrane helix</keyword>
<evidence type="ECO:0000256" key="1">
    <source>
        <dbReference type="SAM" id="MobiDB-lite"/>
    </source>
</evidence>
<evidence type="ECO:0000313" key="3">
    <source>
        <dbReference type="EMBL" id="KAJ6243011.1"/>
    </source>
</evidence>
<evidence type="ECO:0000313" key="4">
    <source>
        <dbReference type="Proteomes" id="UP001150062"/>
    </source>
</evidence>
<keyword evidence="4" id="KW-1185">Reference proteome</keyword>